<dbReference type="Gene3D" id="3.40.50.1010">
    <property type="entry name" value="5'-nuclease"/>
    <property type="match status" value="1"/>
</dbReference>
<dbReference type="EMBL" id="JAUKPO010000095">
    <property type="protein sequence ID" value="MDO1451799.1"/>
    <property type="molecule type" value="Genomic_DNA"/>
</dbReference>
<comment type="caution">
    <text evidence="2">The sequence shown here is derived from an EMBL/GenBank/DDBJ whole genome shotgun (WGS) entry which is preliminary data.</text>
</comment>
<feature type="domain" description="PIN" evidence="1">
    <location>
        <begin position="2"/>
        <end position="121"/>
    </location>
</feature>
<keyword evidence="3" id="KW-1185">Reference proteome</keyword>
<evidence type="ECO:0000313" key="2">
    <source>
        <dbReference type="EMBL" id="MDO1451799.1"/>
    </source>
</evidence>
<gene>
    <name evidence="2" type="ORF">Q0590_36330</name>
</gene>
<accession>A0ABT8RI74</accession>
<reference evidence="2" key="1">
    <citation type="submission" date="2023-07" db="EMBL/GenBank/DDBJ databases">
        <title>The genome sequence of Rhodocytophaga aerolata KACC 12507.</title>
        <authorList>
            <person name="Zhang X."/>
        </authorList>
    </citation>
    <scope>NUCLEOTIDE SEQUENCE</scope>
    <source>
        <strain evidence="2">KACC 12507</strain>
    </source>
</reference>
<dbReference type="InterPro" id="IPR002716">
    <property type="entry name" value="PIN_dom"/>
</dbReference>
<organism evidence="2 3">
    <name type="scientific">Rhodocytophaga aerolata</name>
    <dbReference type="NCBI Taxonomy" id="455078"/>
    <lineage>
        <taxon>Bacteria</taxon>
        <taxon>Pseudomonadati</taxon>
        <taxon>Bacteroidota</taxon>
        <taxon>Cytophagia</taxon>
        <taxon>Cytophagales</taxon>
        <taxon>Rhodocytophagaceae</taxon>
        <taxon>Rhodocytophaga</taxon>
    </lineage>
</organism>
<evidence type="ECO:0000259" key="1">
    <source>
        <dbReference type="Pfam" id="PF01850"/>
    </source>
</evidence>
<dbReference type="SUPFAM" id="SSF88723">
    <property type="entry name" value="PIN domain-like"/>
    <property type="match status" value="1"/>
</dbReference>
<dbReference type="Proteomes" id="UP001168528">
    <property type="component" value="Unassembled WGS sequence"/>
</dbReference>
<dbReference type="Pfam" id="PF01850">
    <property type="entry name" value="PIN"/>
    <property type="match status" value="1"/>
</dbReference>
<dbReference type="InterPro" id="IPR029060">
    <property type="entry name" value="PIN-like_dom_sf"/>
</dbReference>
<sequence>MIFDTNLIIEHIRKEQSLPNTVVIPVVVVGELRAFALKADWGSQKIAFLENLFKRYPVVEITVYLTENYALIDAYSQGKLQFQPLPTGLTARNMGKNDLWIAATALYLDMELHTKDNDFDHLINIGLKLVK</sequence>
<name>A0ABT8RI74_9BACT</name>
<proteinExistence type="predicted"/>
<evidence type="ECO:0000313" key="3">
    <source>
        <dbReference type="Proteomes" id="UP001168528"/>
    </source>
</evidence>
<dbReference type="RefSeq" id="WP_302042596.1">
    <property type="nucleotide sequence ID" value="NZ_JAUKPO010000095.1"/>
</dbReference>
<protein>
    <submittedName>
        <fullName evidence="2">PIN domain-containing protein</fullName>
    </submittedName>
</protein>